<dbReference type="RefSeq" id="WP_380018964.1">
    <property type="nucleotide sequence ID" value="NZ_JBHSHD010000003.1"/>
</dbReference>
<dbReference type="SUPFAM" id="SSF51126">
    <property type="entry name" value="Pectin lyase-like"/>
    <property type="match status" value="1"/>
</dbReference>
<proteinExistence type="predicted"/>
<dbReference type="InterPro" id="IPR011050">
    <property type="entry name" value="Pectin_lyase_fold/virulence"/>
</dbReference>
<protein>
    <recommendedName>
        <fullName evidence="4">Right-handed parallel beta-helix repeat-containing protein</fullName>
    </recommendedName>
</protein>
<feature type="chain" id="PRO_5046595807" description="Right-handed parallel beta-helix repeat-containing protein" evidence="1">
    <location>
        <begin position="24"/>
        <end position="366"/>
    </location>
</feature>
<name>A0ABV9QPE6_9GAMM</name>
<gene>
    <name evidence="2" type="ORF">ACFO6Q_02695</name>
</gene>
<organism evidence="2 3">
    <name type="scientific">Dokdonella ginsengisoli</name>
    <dbReference type="NCBI Taxonomy" id="363846"/>
    <lineage>
        <taxon>Bacteria</taxon>
        <taxon>Pseudomonadati</taxon>
        <taxon>Pseudomonadota</taxon>
        <taxon>Gammaproteobacteria</taxon>
        <taxon>Lysobacterales</taxon>
        <taxon>Rhodanobacteraceae</taxon>
        <taxon>Dokdonella</taxon>
    </lineage>
</organism>
<evidence type="ECO:0000313" key="3">
    <source>
        <dbReference type="Proteomes" id="UP001595886"/>
    </source>
</evidence>
<keyword evidence="3" id="KW-1185">Reference proteome</keyword>
<reference evidence="3" key="1">
    <citation type="journal article" date="2019" name="Int. J. Syst. Evol. Microbiol.">
        <title>The Global Catalogue of Microorganisms (GCM) 10K type strain sequencing project: providing services to taxonomists for standard genome sequencing and annotation.</title>
        <authorList>
            <consortium name="The Broad Institute Genomics Platform"/>
            <consortium name="The Broad Institute Genome Sequencing Center for Infectious Disease"/>
            <person name="Wu L."/>
            <person name="Ma J."/>
        </authorList>
    </citation>
    <scope>NUCLEOTIDE SEQUENCE [LARGE SCALE GENOMIC DNA]</scope>
    <source>
        <strain evidence="3">CCUG 30340</strain>
    </source>
</reference>
<dbReference type="Proteomes" id="UP001595886">
    <property type="component" value="Unassembled WGS sequence"/>
</dbReference>
<feature type="signal peptide" evidence="1">
    <location>
        <begin position="1"/>
        <end position="23"/>
    </location>
</feature>
<comment type="caution">
    <text evidence="2">The sequence shown here is derived from an EMBL/GenBank/DDBJ whole genome shotgun (WGS) entry which is preliminary data.</text>
</comment>
<sequence length="366" mass="37828">MRTLAVLLLAVVAFAGHPTIAQADVQSDINAACLTGGTVQMPPAVTVTTTLNLVCDPGTTPLTLKGAPTVITCQTGAAPCLKVGSNAADNGSRLNLKVRDVHLVGPGRAVVGSEGIRVLPTADDSAFDGLKIDGFEKGMRLIGGDILLIGVRVSNSDISSIWNPSVDTAVHLDGRVANIYFTSFALNGWRRVILSDGPGGTGASASFTHGRLNSTWNPGTAAVYVESSDGVAHELLLSDIEDWETACPYVEIGHGGRVAINGVAFWSDPQQSGIRPGIIVGNTPTAVSWLRMSNVNVTHCSGEGNLVTVNSPSTFTTITGSDLTGRVQFNAAGQASFTGNRFLGSSCLNGTLTGVRAAANVNCADR</sequence>
<evidence type="ECO:0000256" key="1">
    <source>
        <dbReference type="SAM" id="SignalP"/>
    </source>
</evidence>
<accession>A0ABV9QPE6</accession>
<dbReference type="EMBL" id="JBHSHD010000003">
    <property type="protein sequence ID" value="MFC4819213.1"/>
    <property type="molecule type" value="Genomic_DNA"/>
</dbReference>
<keyword evidence="1" id="KW-0732">Signal</keyword>
<evidence type="ECO:0000313" key="2">
    <source>
        <dbReference type="EMBL" id="MFC4819213.1"/>
    </source>
</evidence>
<evidence type="ECO:0008006" key="4">
    <source>
        <dbReference type="Google" id="ProtNLM"/>
    </source>
</evidence>